<dbReference type="RefSeq" id="WP_006619003.1">
    <property type="nucleotide sequence ID" value="NZ_BIMW01000129.1"/>
</dbReference>
<comment type="caution">
    <text evidence="2">The sequence shown here is derived from an EMBL/GenBank/DDBJ whole genome shotgun (WGS) entry which is preliminary data.</text>
</comment>
<gene>
    <name evidence="2" type="ORF">NIES46_34840</name>
</gene>
<sequence length="118" mass="13182">MSEIIQIPKSIWIITQDSPTPSTSPDTPTESQTHRVAVPAHKMQQNMSQFLLVIGDVFLQAEQQAFQMQQASGNSQKSPIQLDQVELSVRINGNGEVSLCSDNFDHGTIKLTFKRRKT</sequence>
<accession>A0A5M3TBQ4</accession>
<evidence type="ECO:0000313" key="3">
    <source>
        <dbReference type="Proteomes" id="UP000326169"/>
    </source>
</evidence>
<protein>
    <recommendedName>
        <fullName evidence="1">Pepco domain-containing protein</fullName>
    </recommendedName>
</protein>
<proteinExistence type="predicted"/>
<dbReference type="EMBL" id="BIMW01000129">
    <property type="protein sequence ID" value="GCE95421.1"/>
    <property type="molecule type" value="Genomic_DNA"/>
</dbReference>
<keyword evidence="3" id="KW-1185">Reference proteome</keyword>
<evidence type="ECO:0000259" key="1">
    <source>
        <dbReference type="Pfam" id="PF24393"/>
    </source>
</evidence>
<dbReference type="Pfam" id="PF24393">
    <property type="entry name" value="Pepco"/>
    <property type="match status" value="1"/>
</dbReference>
<name>A0A5M3TBQ4_LIMPL</name>
<reference evidence="2 3" key="1">
    <citation type="journal article" date="2019" name="J Genomics">
        <title>The Draft Genome of a Hydrogen-producing Cyanobacterium, Arthrospira platensis NIES-46.</title>
        <authorList>
            <person name="Suzuki S."/>
            <person name="Yamaguchi H."/>
            <person name="Kawachi M."/>
        </authorList>
    </citation>
    <scope>NUCLEOTIDE SEQUENCE [LARGE SCALE GENOMIC DNA]</scope>
    <source>
        <strain evidence="2 3">NIES-46</strain>
    </source>
</reference>
<dbReference type="GeneID" id="301684265"/>
<feature type="domain" description="Pepco" evidence="1">
    <location>
        <begin position="26"/>
        <end position="115"/>
    </location>
</feature>
<evidence type="ECO:0000313" key="2">
    <source>
        <dbReference type="EMBL" id="GCE95421.1"/>
    </source>
</evidence>
<dbReference type="InterPro" id="IPR056947">
    <property type="entry name" value="Pepco_dom"/>
</dbReference>
<organism evidence="2 3">
    <name type="scientific">Limnospira platensis NIES-46</name>
    <dbReference type="NCBI Taxonomy" id="1236695"/>
    <lineage>
        <taxon>Bacteria</taxon>
        <taxon>Bacillati</taxon>
        <taxon>Cyanobacteriota</taxon>
        <taxon>Cyanophyceae</taxon>
        <taxon>Oscillatoriophycideae</taxon>
        <taxon>Oscillatoriales</taxon>
        <taxon>Sirenicapillariaceae</taxon>
        <taxon>Limnospira</taxon>
    </lineage>
</organism>
<dbReference type="Proteomes" id="UP000326169">
    <property type="component" value="Unassembled WGS sequence"/>
</dbReference>